<dbReference type="eggNOG" id="KOG0867">
    <property type="taxonomic scope" value="Eukaryota"/>
</dbReference>
<dbReference type="Proteomes" id="UP000006790">
    <property type="component" value="Chromosome 2"/>
</dbReference>
<dbReference type="SUPFAM" id="SSF52833">
    <property type="entry name" value="Thioredoxin-like"/>
    <property type="match status" value="1"/>
</dbReference>
<reference evidence="4" key="1">
    <citation type="journal article" date="2012" name="G3 (Bethesda)">
        <title>Pichia sorbitophila, an interspecies yeast hybrid reveals early steps of genome resolution following polyploidization.</title>
        <authorList>
            <person name="Leh Louis V."/>
            <person name="Despons L."/>
            <person name="Friedrich A."/>
            <person name="Martin T."/>
            <person name="Durrens P."/>
            <person name="Casaregola S."/>
            <person name="Neuveglise C."/>
            <person name="Fairhead C."/>
            <person name="Marck C."/>
            <person name="Cruz J.A."/>
            <person name="Straub M.L."/>
            <person name="Kugler V."/>
            <person name="Sacerdot C."/>
            <person name="Uzunov Z."/>
            <person name="Thierry A."/>
            <person name="Weiss S."/>
            <person name="Bleykasten C."/>
            <person name="De Montigny J."/>
            <person name="Jacques N."/>
            <person name="Jung P."/>
            <person name="Lemaire M."/>
            <person name="Mallet S."/>
            <person name="Morel G."/>
            <person name="Richard G.F."/>
            <person name="Sarkar A."/>
            <person name="Savel G."/>
            <person name="Schacherer J."/>
            <person name="Seret M.L."/>
            <person name="Talla E."/>
            <person name="Samson G."/>
            <person name="Jubin C."/>
            <person name="Poulain J."/>
            <person name="Vacherie B."/>
            <person name="Barbe V."/>
            <person name="Pelletier E."/>
            <person name="Sherman D.J."/>
            <person name="Westhof E."/>
            <person name="Weissenbach J."/>
            <person name="Baret P.V."/>
            <person name="Wincker P."/>
            <person name="Gaillardin C."/>
            <person name="Dujon B."/>
            <person name="Souciet J.L."/>
        </authorList>
    </citation>
    <scope>NUCLEOTIDE SEQUENCE [LARGE SCALE GENOMIC DNA]</scope>
    <source>
        <strain evidence="4">CBS 270.75 / DBVPG 7215 / KCTC 17166 / NRRL Y-17582</strain>
    </source>
</reference>
<dbReference type="GO" id="GO:0005737">
    <property type="term" value="C:cytoplasm"/>
    <property type="evidence" value="ECO:0007669"/>
    <property type="project" value="TreeGrafter"/>
</dbReference>
<dbReference type="InterPro" id="IPR036249">
    <property type="entry name" value="Thioredoxin-like_sf"/>
</dbReference>
<dbReference type="InterPro" id="IPR036282">
    <property type="entry name" value="Glutathione-S-Trfase_C_sf"/>
</dbReference>
<dbReference type="InParanoid" id="G8JQB0"/>
<dbReference type="Gene3D" id="1.20.1050.10">
    <property type="match status" value="1"/>
</dbReference>
<dbReference type="KEGG" id="erc:Ecym_2548"/>
<dbReference type="HOGENOM" id="CLU_011226_3_2_1"/>
<dbReference type="Pfam" id="PF02798">
    <property type="entry name" value="GST_N"/>
    <property type="match status" value="1"/>
</dbReference>
<evidence type="ECO:0000313" key="3">
    <source>
        <dbReference type="EMBL" id="AET38268.1"/>
    </source>
</evidence>
<accession>G8JQB0</accession>
<dbReference type="PROSITE" id="PS50405">
    <property type="entry name" value="GST_CTER"/>
    <property type="match status" value="1"/>
</dbReference>
<proteinExistence type="inferred from homology"/>
<dbReference type="STRING" id="931890.G8JQB0"/>
<evidence type="ECO:0000259" key="2">
    <source>
        <dbReference type="PROSITE" id="PS50405"/>
    </source>
</evidence>
<dbReference type="PANTHER" id="PTHR43986:SF1">
    <property type="entry name" value="ELONGATION FACTOR 1-GAMMA"/>
    <property type="match status" value="1"/>
</dbReference>
<dbReference type="Pfam" id="PF00043">
    <property type="entry name" value="GST_C"/>
    <property type="match status" value="1"/>
</dbReference>
<evidence type="ECO:0000313" key="4">
    <source>
        <dbReference type="Proteomes" id="UP000006790"/>
    </source>
</evidence>
<keyword evidence="4" id="KW-1185">Reference proteome</keyword>
<dbReference type="OMA" id="MAIALYI"/>
<dbReference type="PANTHER" id="PTHR43986">
    <property type="entry name" value="ELONGATION FACTOR 1-GAMMA"/>
    <property type="match status" value="1"/>
</dbReference>
<dbReference type="RefSeq" id="XP_003645085.1">
    <property type="nucleotide sequence ID" value="XM_003645037.1"/>
</dbReference>
<sequence>MSQGTLISNNRIRCWVPRALVEYLNLDVKVLVAEENQDIWASNFPLKKVPCFLGPGGEFKLSEVIAVMVYLINLSSNQEKKDALLGTTPEEQAKVLMFLSLGNAELAAGFPTILAQVRGEKPFSKVEMEAALRYQDKIAAIYEQRLKDHTYLATDQLSLADLFNASLFTRGFEHYFDAEWRAAHPSIMKWFNHVTASPAIAALYHDFKPCEKFAAEPPSQR</sequence>
<dbReference type="InterPro" id="IPR004045">
    <property type="entry name" value="Glutathione_S-Trfase_N"/>
</dbReference>
<protein>
    <recommendedName>
        <fullName evidence="2">GST C-terminal domain-containing protein</fullName>
    </recommendedName>
</protein>
<dbReference type="AlphaFoldDB" id="G8JQB0"/>
<dbReference type="GO" id="GO:0005634">
    <property type="term" value="C:nucleus"/>
    <property type="evidence" value="ECO:0007669"/>
    <property type="project" value="TreeGrafter"/>
</dbReference>
<organism evidence="3 4">
    <name type="scientific">Eremothecium cymbalariae (strain CBS 270.75 / DBVPG 7215 / KCTC 17166 / NRRL Y-17582)</name>
    <name type="common">Yeast</name>
    <dbReference type="NCBI Taxonomy" id="931890"/>
    <lineage>
        <taxon>Eukaryota</taxon>
        <taxon>Fungi</taxon>
        <taxon>Dikarya</taxon>
        <taxon>Ascomycota</taxon>
        <taxon>Saccharomycotina</taxon>
        <taxon>Saccharomycetes</taxon>
        <taxon>Saccharomycetales</taxon>
        <taxon>Saccharomycetaceae</taxon>
        <taxon>Eremothecium</taxon>
    </lineage>
</organism>
<dbReference type="InterPro" id="IPR010987">
    <property type="entry name" value="Glutathione-S-Trfase_C-like"/>
</dbReference>
<evidence type="ECO:0000256" key="1">
    <source>
        <dbReference type="RuleBase" id="RU003494"/>
    </source>
</evidence>
<dbReference type="OrthoDB" id="249703at2759"/>
<dbReference type="SUPFAM" id="SSF47616">
    <property type="entry name" value="GST C-terminal domain-like"/>
    <property type="match status" value="1"/>
</dbReference>
<comment type="similarity">
    <text evidence="1">Belongs to the GST superfamily.</text>
</comment>
<dbReference type="FunFam" id="1.20.1050.10:FF:000006">
    <property type="entry name" value="Elongation factor 1 gamma"/>
    <property type="match status" value="1"/>
</dbReference>
<dbReference type="FunFam" id="3.40.30.10:FF:000142">
    <property type="entry name" value="Elongation factor 1 gamma"/>
    <property type="match status" value="1"/>
</dbReference>
<dbReference type="Gene3D" id="3.40.30.10">
    <property type="entry name" value="Glutaredoxin"/>
    <property type="match status" value="1"/>
</dbReference>
<dbReference type="GeneID" id="11468285"/>
<dbReference type="InterPro" id="IPR050802">
    <property type="entry name" value="EF-GSTs"/>
</dbReference>
<dbReference type="InterPro" id="IPR004046">
    <property type="entry name" value="GST_C"/>
</dbReference>
<feature type="domain" description="GST C-terminal" evidence="2">
    <location>
        <begin position="88"/>
        <end position="219"/>
    </location>
</feature>
<gene>
    <name evidence="3" type="ordered locus">Ecym_2548</name>
</gene>
<dbReference type="CDD" id="cd03181">
    <property type="entry name" value="GST_C_EF1Bgamma_like"/>
    <property type="match status" value="1"/>
</dbReference>
<dbReference type="GO" id="GO:0006414">
    <property type="term" value="P:translational elongation"/>
    <property type="evidence" value="ECO:0007669"/>
    <property type="project" value="TreeGrafter"/>
</dbReference>
<dbReference type="EMBL" id="CP002498">
    <property type="protein sequence ID" value="AET38268.1"/>
    <property type="molecule type" value="Genomic_DNA"/>
</dbReference>
<name>G8JQB0_ERECY</name>